<dbReference type="PATRIC" id="fig|1333534.5.peg.2713"/>
<dbReference type="Proteomes" id="UP000034189">
    <property type="component" value="Chromosome"/>
</dbReference>
<evidence type="ECO:0000313" key="2">
    <source>
        <dbReference type="Proteomes" id="UP000034189"/>
    </source>
</evidence>
<dbReference type="RefSeq" id="WP_025698404.1">
    <property type="nucleotide sequence ID" value="NZ_ASQQ01000600.1"/>
</dbReference>
<dbReference type="OrthoDB" id="2862045at2"/>
<proteinExistence type="predicted"/>
<reference evidence="1 2" key="1">
    <citation type="submission" date="2015-03" db="EMBL/GenBank/DDBJ databases">
        <authorList>
            <person name="Abdul Halim M."/>
        </authorList>
    </citation>
    <scope>NUCLEOTIDE SEQUENCE [LARGE SCALE GENOMIC DNA]</scope>
    <source>
        <strain evidence="1 2">ATCC 35681</strain>
    </source>
</reference>
<dbReference type="EMBL" id="CP011114">
    <property type="protein sequence ID" value="AKG35260.1"/>
    <property type="molecule type" value="Genomic_DNA"/>
</dbReference>
<name>A0A0F7CJ48_PAEDU</name>
<reference evidence="1 2" key="2">
    <citation type="journal article" date="2016" name="Genome Announc.">
        <title>Genome Sequence of a Gram-Positive Diazotroph, Paenibacillus durus Type Strain ATCC 35681.</title>
        <authorList>
            <person name="Halim M.A."/>
            <person name="Rahman A.Y."/>
            <person name="Sim K.S."/>
            <person name="Yam H.C."/>
            <person name="Rahim A.A."/>
            <person name="Ghazali A.H."/>
            <person name="Najimudin N."/>
        </authorList>
    </citation>
    <scope>NUCLEOTIDE SEQUENCE [LARGE SCALE GENOMIC DNA]</scope>
    <source>
        <strain evidence="1 2">ATCC 35681</strain>
    </source>
</reference>
<sequence>MEFTEEQQAYIDQLKTTWETEVLAPITAERDELLQFKPAEKSDAEKALEQREAELFKKEIDIELKANNLNDFSDLLNVSNTEELKTKVTQLTKILDARKLNNSFQPKGHKQTDKYSQAKAQGDTRNMIKSIFGLN</sequence>
<accession>A0A0F7CJ48</accession>
<evidence type="ECO:0000313" key="1">
    <source>
        <dbReference type="EMBL" id="AKG35260.1"/>
    </source>
</evidence>
<protein>
    <submittedName>
        <fullName evidence="1">Uncharacterized protein</fullName>
    </submittedName>
</protein>
<organism evidence="1 2">
    <name type="scientific">Paenibacillus durus ATCC 35681</name>
    <dbReference type="NCBI Taxonomy" id="1333534"/>
    <lineage>
        <taxon>Bacteria</taxon>
        <taxon>Bacillati</taxon>
        <taxon>Bacillota</taxon>
        <taxon>Bacilli</taxon>
        <taxon>Bacillales</taxon>
        <taxon>Paenibacillaceae</taxon>
        <taxon>Paenibacillus</taxon>
    </lineage>
</organism>
<gene>
    <name evidence="1" type="ORF">VK70_12295</name>
</gene>
<dbReference type="AlphaFoldDB" id="A0A0F7CJ48"/>
<dbReference type="HOGENOM" id="CLU_142687_0_0_9"/>